<dbReference type="RefSeq" id="WP_047240760.1">
    <property type="nucleotide sequence ID" value="NZ_CP011541.1"/>
</dbReference>
<dbReference type="InterPro" id="IPR001647">
    <property type="entry name" value="HTH_TetR"/>
</dbReference>
<dbReference type="SUPFAM" id="SSF46689">
    <property type="entry name" value="Homeodomain-like"/>
    <property type="match status" value="1"/>
</dbReference>
<feature type="DNA-binding region" description="H-T-H motif" evidence="2">
    <location>
        <begin position="31"/>
        <end position="50"/>
    </location>
</feature>
<gene>
    <name evidence="4" type="ORF">CEPID_09735</name>
</gene>
<dbReference type="AlphaFoldDB" id="A0A0G3GY80"/>
<organism evidence="4 5">
    <name type="scientific">Corynebacterium epidermidicanis</name>
    <dbReference type="NCBI Taxonomy" id="1050174"/>
    <lineage>
        <taxon>Bacteria</taxon>
        <taxon>Bacillati</taxon>
        <taxon>Actinomycetota</taxon>
        <taxon>Actinomycetes</taxon>
        <taxon>Mycobacteriales</taxon>
        <taxon>Corynebacteriaceae</taxon>
        <taxon>Corynebacterium</taxon>
    </lineage>
</organism>
<dbReference type="GO" id="GO:0006355">
    <property type="term" value="P:regulation of DNA-templated transcription"/>
    <property type="evidence" value="ECO:0007669"/>
    <property type="project" value="UniProtKB-ARBA"/>
</dbReference>
<proteinExistence type="predicted"/>
<dbReference type="PROSITE" id="PS50977">
    <property type="entry name" value="HTH_TETR_2"/>
    <property type="match status" value="1"/>
</dbReference>
<dbReference type="STRING" id="1050174.CEPID_09735"/>
<dbReference type="EMBL" id="CP011541">
    <property type="protein sequence ID" value="AKK03792.1"/>
    <property type="molecule type" value="Genomic_DNA"/>
</dbReference>
<dbReference type="InterPro" id="IPR050109">
    <property type="entry name" value="HTH-type_TetR-like_transc_reg"/>
</dbReference>
<reference evidence="4 5" key="1">
    <citation type="submission" date="2015-05" db="EMBL/GenBank/DDBJ databases">
        <title>Complete genome sequence of Corynebacterium epidermidicanis DSM 45586, isolated from the skin of a dog suffering from pruritus.</title>
        <authorList>
            <person name="Ruckert C."/>
            <person name="Albersmeier A."/>
            <person name="Winkler A."/>
            <person name="Tauch A."/>
        </authorList>
    </citation>
    <scope>NUCLEOTIDE SEQUENCE [LARGE SCALE GENOMIC DNA]</scope>
    <source>
        <strain evidence="4 5">DSM 45586</strain>
    </source>
</reference>
<dbReference type="OrthoDB" id="4726108at2"/>
<sequence>MSSHEEASVSTRKVVEIALMRFSIDGFDETRLEPIAQESGMSKRMIHYHFGDKRGLYLAALKLAIAQLRPEPQDMELESTVPVEGVRKVVEVIFNQIMAHPHAVRLMVLENLFNYGGLKDSAPLADQSAVLLQMDKLLMLGQDAGAFRPGISALDIYTIITSLCFHRTIYHASFSNLYNMDLLDDVNLAGSRNLAVDTVLAFLTSNLNSQHEISYLQPRSDADEDRSSSVYDLDTDVFSE</sequence>
<evidence type="ECO:0000256" key="1">
    <source>
        <dbReference type="ARBA" id="ARBA00023125"/>
    </source>
</evidence>
<dbReference type="SUPFAM" id="SSF48498">
    <property type="entry name" value="Tetracyclin repressor-like, C-terminal domain"/>
    <property type="match status" value="1"/>
</dbReference>
<dbReference type="PATRIC" id="fig|1050174.4.peg.1969"/>
<evidence type="ECO:0000256" key="2">
    <source>
        <dbReference type="PROSITE-ProRule" id="PRU00335"/>
    </source>
</evidence>
<dbReference type="Gene3D" id="1.10.357.10">
    <property type="entry name" value="Tetracycline Repressor, domain 2"/>
    <property type="match status" value="1"/>
</dbReference>
<keyword evidence="1 2" id="KW-0238">DNA-binding</keyword>
<dbReference type="InterPro" id="IPR036271">
    <property type="entry name" value="Tet_transcr_reg_TetR-rel_C_sf"/>
</dbReference>
<dbReference type="GO" id="GO:0003677">
    <property type="term" value="F:DNA binding"/>
    <property type="evidence" value="ECO:0007669"/>
    <property type="project" value="UniProtKB-UniRule"/>
</dbReference>
<evidence type="ECO:0000259" key="3">
    <source>
        <dbReference type="PROSITE" id="PS50977"/>
    </source>
</evidence>
<keyword evidence="5" id="KW-1185">Reference proteome</keyword>
<feature type="domain" description="HTH tetR-type" evidence="3">
    <location>
        <begin position="8"/>
        <end position="68"/>
    </location>
</feature>
<evidence type="ECO:0000313" key="5">
    <source>
        <dbReference type="Proteomes" id="UP000035368"/>
    </source>
</evidence>
<dbReference type="InterPro" id="IPR009057">
    <property type="entry name" value="Homeodomain-like_sf"/>
</dbReference>
<protein>
    <submittedName>
        <fullName evidence="4">Transcriptional regulator, TetR family</fullName>
    </submittedName>
</protein>
<accession>A0A0G3GY80</accession>
<dbReference type="PANTHER" id="PTHR30328:SF54">
    <property type="entry name" value="HTH-TYPE TRANSCRIPTIONAL REPRESSOR SCO4008"/>
    <property type="match status" value="1"/>
</dbReference>
<dbReference type="Proteomes" id="UP000035368">
    <property type="component" value="Chromosome"/>
</dbReference>
<name>A0A0G3GY80_9CORY</name>
<evidence type="ECO:0000313" key="4">
    <source>
        <dbReference type="EMBL" id="AKK03792.1"/>
    </source>
</evidence>
<dbReference type="KEGG" id="cei:CEPID_09735"/>
<dbReference type="Pfam" id="PF00440">
    <property type="entry name" value="TetR_N"/>
    <property type="match status" value="1"/>
</dbReference>
<dbReference type="Pfam" id="PF17938">
    <property type="entry name" value="TetR_C_29"/>
    <property type="match status" value="1"/>
</dbReference>
<dbReference type="InterPro" id="IPR041474">
    <property type="entry name" value="NicS_C"/>
</dbReference>
<dbReference type="PANTHER" id="PTHR30328">
    <property type="entry name" value="TRANSCRIPTIONAL REPRESSOR"/>
    <property type="match status" value="1"/>
</dbReference>